<evidence type="ECO:0000313" key="1">
    <source>
        <dbReference type="EMBL" id="MBC5833359.1"/>
    </source>
</evidence>
<sequence>MEKLNQNEIYSVLSQTLPKQNDFFETDYAEELQELLDFGIDTKSTLENLIVKHKESLLEIDSEELEESEINSYKEEFGEEFVNERIKNKFWFSYSALLRLALELEFDEKYIEYSIKRDGL</sequence>
<reference evidence="1 2" key="1">
    <citation type="submission" date="2020-08" db="EMBL/GenBank/DDBJ databases">
        <title>Description of novel Flavobacterium F-408 isolate.</title>
        <authorList>
            <person name="Saticioglu I.B."/>
            <person name="Duman M."/>
            <person name="Altun S."/>
        </authorList>
    </citation>
    <scope>NUCLEOTIDE SEQUENCE [LARGE SCALE GENOMIC DNA]</scope>
    <source>
        <strain evidence="1 2">F-408</strain>
    </source>
</reference>
<proteinExistence type="predicted"/>
<evidence type="ECO:0000313" key="2">
    <source>
        <dbReference type="Proteomes" id="UP000605990"/>
    </source>
</evidence>
<dbReference type="EMBL" id="JACRUN010000001">
    <property type="protein sequence ID" value="MBC5833359.1"/>
    <property type="molecule type" value="Genomic_DNA"/>
</dbReference>
<accession>A0ABR7IUL8</accession>
<dbReference type="RefSeq" id="WP_166124614.1">
    <property type="nucleotide sequence ID" value="NZ_JAANOQ010000001.1"/>
</dbReference>
<name>A0ABR7IUL8_9FLAO</name>
<organism evidence="1 2">
    <name type="scientific">Flavobacterium bernardetii</name>
    <dbReference type="NCBI Taxonomy" id="2813823"/>
    <lineage>
        <taxon>Bacteria</taxon>
        <taxon>Pseudomonadati</taxon>
        <taxon>Bacteroidota</taxon>
        <taxon>Flavobacteriia</taxon>
        <taxon>Flavobacteriales</taxon>
        <taxon>Flavobacteriaceae</taxon>
        <taxon>Flavobacterium</taxon>
    </lineage>
</organism>
<gene>
    <name evidence="1" type="ORF">H8R27_00535</name>
</gene>
<dbReference type="Proteomes" id="UP000605990">
    <property type="component" value="Unassembled WGS sequence"/>
</dbReference>
<comment type="caution">
    <text evidence="1">The sequence shown here is derived from an EMBL/GenBank/DDBJ whole genome shotgun (WGS) entry which is preliminary data.</text>
</comment>
<protein>
    <submittedName>
        <fullName evidence="1">Uncharacterized protein</fullName>
    </submittedName>
</protein>
<keyword evidence="2" id="KW-1185">Reference proteome</keyword>